<dbReference type="SMART" id="SM00422">
    <property type="entry name" value="HTH_MERR"/>
    <property type="match status" value="1"/>
</dbReference>
<evidence type="ECO:0000313" key="3">
    <source>
        <dbReference type="EMBL" id="MFB9447136.1"/>
    </source>
</evidence>
<dbReference type="PANTHER" id="PTHR30204:SF93">
    <property type="entry name" value="HTH MERR-TYPE DOMAIN-CONTAINING PROTEIN"/>
    <property type="match status" value="1"/>
</dbReference>
<comment type="caution">
    <text evidence="3">The sequence shown here is derived from an EMBL/GenBank/DDBJ whole genome shotgun (WGS) entry which is preliminary data.</text>
</comment>
<dbReference type="RefSeq" id="WP_223092602.1">
    <property type="nucleotide sequence ID" value="NZ_CP061913.1"/>
</dbReference>
<dbReference type="Proteomes" id="UP001589608">
    <property type="component" value="Unassembled WGS sequence"/>
</dbReference>
<dbReference type="Gene3D" id="1.10.490.50">
    <property type="entry name" value="Antibiotic binding domain of TipA-like multidrug resistance regulators"/>
    <property type="match status" value="1"/>
</dbReference>
<dbReference type="InterPro" id="IPR036244">
    <property type="entry name" value="TipA-like_antibiotic-bd"/>
</dbReference>
<dbReference type="SUPFAM" id="SSF89082">
    <property type="entry name" value="Antibiotic binding domain of TipA-like multidrug resistance regulators"/>
    <property type="match status" value="1"/>
</dbReference>
<protein>
    <submittedName>
        <fullName evidence="3">MerR family transcriptional regulator</fullName>
    </submittedName>
</protein>
<dbReference type="InterPro" id="IPR009061">
    <property type="entry name" value="DNA-bd_dom_put_sf"/>
</dbReference>
<dbReference type="SUPFAM" id="SSF46955">
    <property type="entry name" value="Putative DNA-binding domain"/>
    <property type="match status" value="1"/>
</dbReference>
<evidence type="ECO:0000313" key="4">
    <source>
        <dbReference type="Proteomes" id="UP001589608"/>
    </source>
</evidence>
<organism evidence="3 4">
    <name type="scientific">Dactylosporangium vinaceum</name>
    <dbReference type="NCBI Taxonomy" id="53362"/>
    <lineage>
        <taxon>Bacteria</taxon>
        <taxon>Bacillati</taxon>
        <taxon>Actinomycetota</taxon>
        <taxon>Actinomycetes</taxon>
        <taxon>Micromonosporales</taxon>
        <taxon>Micromonosporaceae</taxon>
        <taxon>Dactylosporangium</taxon>
    </lineage>
</organism>
<accession>A0ABV5ME55</accession>
<dbReference type="CDD" id="cd01106">
    <property type="entry name" value="HTH_TipAL-Mta"/>
    <property type="match status" value="1"/>
</dbReference>
<dbReference type="EMBL" id="JBHMCA010000052">
    <property type="protein sequence ID" value="MFB9447136.1"/>
    <property type="molecule type" value="Genomic_DNA"/>
</dbReference>
<dbReference type="InterPro" id="IPR000551">
    <property type="entry name" value="MerR-type_HTH_dom"/>
</dbReference>
<dbReference type="Pfam" id="PF07739">
    <property type="entry name" value="TipAS"/>
    <property type="match status" value="1"/>
</dbReference>
<dbReference type="InterPro" id="IPR047057">
    <property type="entry name" value="MerR_fam"/>
</dbReference>
<evidence type="ECO:0000259" key="2">
    <source>
        <dbReference type="PROSITE" id="PS50937"/>
    </source>
</evidence>
<dbReference type="PANTHER" id="PTHR30204">
    <property type="entry name" value="REDOX-CYCLING DRUG-SENSING TRANSCRIPTIONAL ACTIVATOR SOXR"/>
    <property type="match status" value="1"/>
</dbReference>
<keyword evidence="4" id="KW-1185">Reference proteome</keyword>
<dbReference type="Gene3D" id="1.10.1660.10">
    <property type="match status" value="1"/>
</dbReference>
<keyword evidence="1" id="KW-0238">DNA-binding</keyword>
<reference evidence="3 4" key="1">
    <citation type="submission" date="2024-09" db="EMBL/GenBank/DDBJ databases">
        <authorList>
            <person name="Sun Q."/>
            <person name="Mori K."/>
        </authorList>
    </citation>
    <scope>NUCLEOTIDE SEQUENCE [LARGE SCALE GENOMIC DNA]</scope>
    <source>
        <strain evidence="3 4">JCM 3307</strain>
    </source>
</reference>
<dbReference type="InterPro" id="IPR012925">
    <property type="entry name" value="TipAS_dom"/>
</dbReference>
<gene>
    <name evidence="3" type="ORF">ACFFTR_28940</name>
</gene>
<sequence length="253" mass="27921">MSARLGVTVRALHHWDDIGLAPPSGRTTGGYRLYTADDLERLERVVAYRETGLGLDRIRAVLDDPAADVPRALRDQREQVAQRIARLEQLAAGLDRMIDAHDRGPLLSPEEQAEIFGPGWSPERTAQARQRYGDTQQWRQFAERSAARTPQEWQAVAAAVTALDGALAAAMDAGVTPGSPAADALVERHRAVFGAYFTLTRPMQVCLARRYERDPDFAAHYDGVRPGLAAWFRRAVDASARAHGIDPDTATWE</sequence>
<feature type="domain" description="HTH merR-type" evidence="2">
    <location>
        <begin position="1"/>
        <end position="64"/>
    </location>
</feature>
<name>A0ABV5ME55_9ACTN</name>
<proteinExistence type="predicted"/>
<dbReference type="Pfam" id="PF13411">
    <property type="entry name" value="MerR_1"/>
    <property type="match status" value="1"/>
</dbReference>
<evidence type="ECO:0000256" key="1">
    <source>
        <dbReference type="ARBA" id="ARBA00023125"/>
    </source>
</evidence>
<dbReference type="PROSITE" id="PS50937">
    <property type="entry name" value="HTH_MERR_2"/>
    <property type="match status" value="1"/>
</dbReference>